<protein>
    <recommendedName>
        <fullName evidence="2">DUF306 domain-containing protein</fullName>
    </recommendedName>
</protein>
<organism evidence="3 4">
    <name type="scientific">Microvirga vignae</name>
    <dbReference type="NCBI Taxonomy" id="1225564"/>
    <lineage>
        <taxon>Bacteria</taxon>
        <taxon>Pseudomonadati</taxon>
        <taxon>Pseudomonadota</taxon>
        <taxon>Alphaproteobacteria</taxon>
        <taxon>Hyphomicrobiales</taxon>
        <taxon>Methylobacteriaceae</taxon>
        <taxon>Microvirga</taxon>
    </lineage>
</organism>
<feature type="domain" description="DUF306" evidence="2">
    <location>
        <begin position="59"/>
        <end position="157"/>
    </location>
</feature>
<dbReference type="InterPro" id="IPR038670">
    <property type="entry name" value="HslJ-like_sf"/>
</dbReference>
<feature type="signal peptide" evidence="1">
    <location>
        <begin position="1"/>
        <end position="18"/>
    </location>
</feature>
<keyword evidence="1" id="KW-0732">Signal</keyword>
<dbReference type="OrthoDB" id="8161670at2"/>
<dbReference type="STRING" id="1225564.AA309_19445"/>
<dbReference type="PANTHER" id="PTHR35535:SF1">
    <property type="entry name" value="HEAT SHOCK PROTEIN HSLJ"/>
    <property type="match status" value="1"/>
</dbReference>
<accession>A0A0H1R9M5</accession>
<keyword evidence="4" id="KW-1185">Reference proteome</keyword>
<feature type="chain" id="PRO_5002593018" description="DUF306 domain-containing protein" evidence="1">
    <location>
        <begin position="19"/>
        <end position="163"/>
    </location>
</feature>
<dbReference type="Gene3D" id="2.40.128.270">
    <property type="match status" value="1"/>
</dbReference>
<gene>
    <name evidence="3" type="ORF">AA309_19445</name>
</gene>
<dbReference type="Pfam" id="PF03724">
    <property type="entry name" value="META"/>
    <property type="match status" value="1"/>
</dbReference>
<comment type="caution">
    <text evidence="3">The sequence shown here is derived from an EMBL/GenBank/DDBJ whole genome shotgun (WGS) entry which is preliminary data.</text>
</comment>
<sequence length="163" mass="17395">MNALRLAALLAAFATVSAAQVSVADAQTAATLGRPAGPTRQVDPKVPQPGAQGKTFPLNSSWIAVSLNNKPFTGERPTFRLDDQLRATGFSGCNTYATTAYPLREQGLAVAPFALSKRNCDKSAMAIENAFLTALRSSGKWDIQGPTLIIRSQTGELRFERAL</sequence>
<dbReference type="RefSeq" id="WP_047190670.1">
    <property type="nucleotide sequence ID" value="NZ_LCYG01000053.1"/>
</dbReference>
<proteinExistence type="predicted"/>
<evidence type="ECO:0000313" key="3">
    <source>
        <dbReference type="EMBL" id="KLK91571.1"/>
    </source>
</evidence>
<dbReference type="Proteomes" id="UP000035489">
    <property type="component" value="Unassembled WGS sequence"/>
</dbReference>
<evidence type="ECO:0000259" key="2">
    <source>
        <dbReference type="Pfam" id="PF03724"/>
    </source>
</evidence>
<dbReference type="AlphaFoldDB" id="A0A0H1R9M5"/>
<dbReference type="PANTHER" id="PTHR35535">
    <property type="entry name" value="HEAT SHOCK PROTEIN HSLJ"/>
    <property type="match status" value="1"/>
</dbReference>
<dbReference type="InterPro" id="IPR005184">
    <property type="entry name" value="DUF306_Meta_HslJ"/>
</dbReference>
<reference evidence="3 4" key="1">
    <citation type="submission" date="2015-05" db="EMBL/GenBank/DDBJ databases">
        <title>Draft genome sequence of Microvirga vignae strain BR3299, a novel nitrogen fixing bacteria isolated from Brazil semi-aired region.</title>
        <authorList>
            <person name="Zilli J.E."/>
            <person name="Passos S.R."/>
            <person name="Leite J."/>
            <person name="Baldani J.I."/>
            <person name="Xavier G.R."/>
            <person name="Rumjaneck N.G."/>
            <person name="Simoes-Araujo J.L."/>
        </authorList>
    </citation>
    <scope>NUCLEOTIDE SEQUENCE [LARGE SCALE GENOMIC DNA]</scope>
    <source>
        <strain evidence="3 4">BR3299</strain>
    </source>
</reference>
<dbReference type="EMBL" id="LCYG01000053">
    <property type="protein sequence ID" value="KLK91571.1"/>
    <property type="molecule type" value="Genomic_DNA"/>
</dbReference>
<dbReference type="InterPro" id="IPR053147">
    <property type="entry name" value="Hsp_HslJ-like"/>
</dbReference>
<evidence type="ECO:0000313" key="4">
    <source>
        <dbReference type="Proteomes" id="UP000035489"/>
    </source>
</evidence>
<evidence type="ECO:0000256" key="1">
    <source>
        <dbReference type="SAM" id="SignalP"/>
    </source>
</evidence>
<dbReference type="PATRIC" id="fig|1225564.3.peg.5188"/>
<name>A0A0H1R9M5_9HYPH</name>